<evidence type="ECO:0000313" key="12">
    <source>
        <dbReference type="RefSeq" id="XP_028262444.1"/>
    </source>
</evidence>
<evidence type="ECO:0000256" key="4">
    <source>
        <dbReference type="ARBA" id="ARBA00022989"/>
    </source>
</evidence>
<evidence type="ECO:0000256" key="2">
    <source>
        <dbReference type="ARBA" id="ARBA00022692"/>
    </source>
</evidence>
<keyword evidence="3 9" id="KW-0732">Signal</keyword>
<feature type="signal peptide" evidence="9">
    <location>
        <begin position="1"/>
        <end position="21"/>
    </location>
</feature>
<dbReference type="OrthoDB" id="9949622at2759"/>
<dbReference type="InParanoid" id="A0A6P7IPC6"/>
<dbReference type="PROSITE" id="PS51534">
    <property type="entry name" value="SEFIR"/>
    <property type="match status" value="1"/>
</dbReference>
<dbReference type="PANTHER" id="PTHR15583">
    <property type="entry name" value="INTERLEUKIN-17 RECEPTOR"/>
    <property type="match status" value="1"/>
</dbReference>
<keyword evidence="11" id="KW-1185">Reference proteome</keyword>
<evidence type="ECO:0000259" key="10">
    <source>
        <dbReference type="PROSITE" id="PS51534"/>
    </source>
</evidence>
<keyword evidence="4 8" id="KW-1133">Transmembrane helix</keyword>
<dbReference type="InterPro" id="IPR013568">
    <property type="entry name" value="SEFIR_dom"/>
</dbReference>
<keyword evidence="5 8" id="KW-0472">Membrane</keyword>
<evidence type="ECO:0000313" key="11">
    <source>
        <dbReference type="Proteomes" id="UP000515145"/>
    </source>
</evidence>
<name>A0A6P7IPC6_9TELE</name>
<evidence type="ECO:0000256" key="8">
    <source>
        <dbReference type="SAM" id="Phobius"/>
    </source>
</evidence>
<organism evidence="11 12">
    <name type="scientific">Parambassis ranga</name>
    <name type="common">Indian glassy fish</name>
    <dbReference type="NCBI Taxonomy" id="210632"/>
    <lineage>
        <taxon>Eukaryota</taxon>
        <taxon>Metazoa</taxon>
        <taxon>Chordata</taxon>
        <taxon>Craniata</taxon>
        <taxon>Vertebrata</taxon>
        <taxon>Euteleostomi</taxon>
        <taxon>Actinopterygii</taxon>
        <taxon>Neopterygii</taxon>
        <taxon>Teleostei</taxon>
        <taxon>Neoteleostei</taxon>
        <taxon>Acanthomorphata</taxon>
        <taxon>Ovalentaria</taxon>
        <taxon>Ambassidae</taxon>
        <taxon>Parambassis</taxon>
    </lineage>
</organism>
<keyword evidence="2 8" id="KW-0812">Transmembrane</keyword>
<gene>
    <name evidence="12" type="primary">LOC114436404</name>
</gene>
<evidence type="ECO:0000256" key="5">
    <source>
        <dbReference type="ARBA" id="ARBA00023136"/>
    </source>
</evidence>
<dbReference type="GO" id="GO:0030368">
    <property type="term" value="F:interleukin-17 receptor activity"/>
    <property type="evidence" value="ECO:0007669"/>
    <property type="project" value="InterPro"/>
</dbReference>
<evidence type="ECO:0000256" key="7">
    <source>
        <dbReference type="ARBA" id="ARBA00023180"/>
    </source>
</evidence>
<evidence type="ECO:0000256" key="3">
    <source>
        <dbReference type="ARBA" id="ARBA00022729"/>
    </source>
</evidence>
<comment type="subcellular location">
    <subcellularLocation>
        <location evidence="1">Membrane</location>
        <topology evidence="1">Single-pass type I membrane protein</topology>
    </subcellularLocation>
</comment>
<dbReference type="Pfam" id="PF08357">
    <property type="entry name" value="SEFIR"/>
    <property type="match status" value="1"/>
</dbReference>
<dbReference type="RefSeq" id="XP_028262444.1">
    <property type="nucleotide sequence ID" value="XM_028406643.1"/>
</dbReference>
<feature type="domain" description="SEFIR" evidence="10">
    <location>
        <begin position="434"/>
        <end position="603"/>
    </location>
</feature>
<keyword evidence="7" id="KW-0325">Glycoprotein</keyword>
<dbReference type="Proteomes" id="UP000515145">
    <property type="component" value="Chromosome 5"/>
</dbReference>
<dbReference type="GO" id="GO:0016020">
    <property type="term" value="C:membrane"/>
    <property type="evidence" value="ECO:0007669"/>
    <property type="project" value="UniProtKB-SubCell"/>
</dbReference>
<dbReference type="InterPro" id="IPR039465">
    <property type="entry name" value="IL-17_rcpt-like"/>
</dbReference>
<dbReference type="PANTHER" id="PTHR15583:SF12">
    <property type="entry name" value="INTERLEUKIN-17 RECEPTOR C"/>
    <property type="match status" value="1"/>
</dbReference>
<evidence type="ECO:0000256" key="1">
    <source>
        <dbReference type="ARBA" id="ARBA00004479"/>
    </source>
</evidence>
<dbReference type="GeneID" id="114436404"/>
<feature type="chain" id="PRO_5028295505" evidence="9">
    <location>
        <begin position="22"/>
        <end position="632"/>
    </location>
</feature>
<sequence length="632" mass="71157">MFSFGGSIFCVLLTLHMSACGLETAEYDRDGVICSQGLVDCSMTDVMLLMATKNTADVQTLQPKFKLCCKAGKMCTLCLVIDAELYIQLQKDRIDEGSAGSDEEDYSEETGNPRGSVTVCYQPPSSIPSCKQVEFTVNHSAGSHQNLTKVSMVITEPGGFPFSSGWLIYPYQSTKQTQEVVAPSLGEVCSKKLQKRVPNCQVPTVSSVINQEKNQVELQFEGSSNKSVPSVCVQYEENGICQNWNKKTIPLRSVTPCMCLQVWEEDGQMSKRSLLCPFNKTDYLHVLQKNIWHNVLVSVSRGRMRDFGTILSWNLSAPCRLEGEVRLNDKENSRQQLINGTWRQNSKGHWAITGVFDSIDLQPLPCVKVRVKGAEHELGPFCVDTPNRLRWTLLVVGVLMLVCLTVLMFYVLHGFVKRWVWSCHHGGFVKIGRKGHVVLLSPPDEDSGVSESVCQLGSLLCNQGFSVSVDQWSRKEQCDMGPLPWLHSQLLKLKSVGGRVLLILTQKTLERTEEWTRWSKDVIKMESKERPLLQFPSPYSDLFTASLLFIHADKLQGRAGERFVLVKFDSHTAKSNSRDRSLPELLHGLSLFHFPSQTQSLLAELTVVETERESARRTWTGWKWRTMHGPRV</sequence>
<proteinExistence type="predicted"/>
<reference evidence="12" key="1">
    <citation type="submission" date="2025-08" db="UniProtKB">
        <authorList>
            <consortium name="RefSeq"/>
        </authorList>
    </citation>
    <scope>IDENTIFICATION</scope>
</reference>
<feature type="transmembrane region" description="Helical" evidence="8">
    <location>
        <begin position="391"/>
        <end position="412"/>
    </location>
</feature>
<dbReference type="Gene3D" id="3.40.50.11530">
    <property type="match status" value="1"/>
</dbReference>
<evidence type="ECO:0000256" key="9">
    <source>
        <dbReference type="SAM" id="SignalP"/>
    </source>
</evidence>
<dbReference type="AlphaFoldDB" id="A0A6P7IPC6"/>
<keyword evidence="6" id="KW-0675">Receptor</keyword>
<evidence type="ECO:0000256" key="6">
    <source>
        <dbReference type="ARBA" id="ARBA00023170"/>
    </source>
</evidence>
<protein>
    <submittedName>
        <fullName evidence="12">Uncharacterized protein LOC114436404 isoform X1</fullName>
    </submittedName>
</protein>
<accession>A0A6P7IPC6</accession>